<accession>A0AAV2SHR6</accession>
<evidence type="ECO:0000313" key="4">
    <source>
        <dbReference type="EMBL" id="CAL4190448.1"/>
    </source>
</evidence>
<evidence type="ECO:0000256" key="1">
    <source>
        <dbReference type="ARBA" id="ARBA00022737"/>
    </source>
</evidence>
<sequence length="427" mass="48510">MSPNNEKTKQKFNNLSGQNFGDCGGIDDANINDAKEEDTELCEGKIIISENFHELEHEHVFGEFIPTFYSFDYGISGTFYTVKDDPQKIYIKDFSYNGKAPRIYLYIGLTHNSGVNNFYIPSDYRHYDPCNTTEGFIIGGVKSSVEKWENQDMLLVLPRNYTIYNIRWIMVWCHAFGLDMGHVWNKQHFKEESIRYKRENSAVDAADTKNSEISDGESDDDGLSAISMFFIFPGGESSNIESPPAAGQRDHHIDQVGAKGYKIPDETGSKEVLRAYENENITLSLPGNKTIYDMKWLSVFCDSFLEDFGHVRLDGNMTGMFEQNESYLKQNESYLGQLEEGTSDQQIEMSEDQENMNETKVLSEDEPETKPKSEPVPEPEPGVDHPSYNDEELPSPDETKDTKGLGSITSTSYQLMIVTIGLYILLR</sequence>
<feature type="domain" description="DM13" evidence="3">
    <location>
        <begin position="187"/>
        <end position="314"/>
    </location>
</feature>
<dbReference type="Pfam" id="PF10517">
    <property type="entry name" value="DM13"/>
    <property type="match status" value="2"/>
</dbReference>
<comment type="caution">
    <text evidence="4">The sequence shown here is derived from an EMBL/GenBank/DDBJ whole genome shotgun (WGS) entry which is preliminary data.</text>
</comment>
<reference evidence="4 5" key="1">
    <citation type="submission" date="2024-05" db="EMBL/GenBank/DDBJ databases">
        <authorList>
            <person name="Wallberg A."/>
        </authorList>
    </citation>
    <scope>NUCLEOTIDE SEQUENCE [LARGE SCALE GENOMIC DNA]</scope>
</reference>
<dbReference type="PANTHER" id="PTHR24036">
    <property type="entry name" value="SKELETOR-RELATED"/>
    <property type="match status" value="1"/>
</dbReference>
<dbReference type="SMART" id="SM00686">
    <property type="entry name" value="DM13"/>
    <property type="match status" value="2"/>
</dbReference>
<dbReference type="InterPro" id="IPR019545">
    <property type="entry name" value="DM13_domain"/>
</dbReference>
<feature type="domain" description="DM13" evidence="3">
    <location>
        <begin position="62"/>
        <end position="186"/>
    </location>
</feature>
<proteinExistence type="predicted"/>
<protein>
    <recommendedName>
        <fullName evidence="3">DM13 domain-containing protein</fullName>
    </recommendedName>
</protein>
<dbReference type="EMBL" id="CAXKWB010066733">
    <property type="protein sequence ID" value="CAL4190448.1"/>
    <property type="molecule type" value="Genomic_DNA"/>
</dbReference>
<feature type="region of interest" description="Disordered" evidence="2">
    <location>
        <begin position="349"/>
        <end position="407"/>
    </location>
</feature>
<gene>
    <name evidence="4" type="ORF">MNOR_LOCUS36461</name>
</gene>
<name>A0AAV2SHR6_MEGNR</name>
<evidence type="ECO:0000259" key="3">
    <source>
        <dbReference type="PROSITE" id="PS51549"/>
    </source>
</evidence>
<feature type="non-terminal residue" evidence="4">
    <location>
        <position position="427"/>
    </location>
</feature>
<dbReference type="Proteomes" id="UP001497623">
    <property type="component" value="Unassembled WGS sequence"/>
</dbReference>
<dbReference type="PANTHER" id="PTHR24036:SF5">
    <property type="entry name" value="THROMBOMODULIN"/>
    <property type="match status" value="1"/>
</dbReference>
<keyword evidence="5" id="KW-1185">Reference proteome</keyword>
<dbReference type="PROSITE" id="PS51549">
    <property type="entry name" value="DM13"/>
    <property type="match status" value="2"/>
</dbReference>
<dbReference type="InterPro" id="IPR052126">
    <property type="entry name" value="Spindle_Org/Thrombomodulin"/>
</dbReference>
<organism evidence="4 5">
    <name type="scientific">Meganyctiphanes norvegica</name>
    <name type="common">Northern krill</name>
    <name type="synonym">Thysanopoda norvegica</name>
    <dbReference type="NCBI Taxonomy" id="48144"/>
    <lineage>
        <taxon>Eukaryota</taxon>
        <taxon>Metazoa</taxon>
        <taxon>Ecdysozoa</taxon>
        <taxon>Arthropoda</taxon>
        <taxon>Crustacea</taxon>
        <taxon>Multicrustacea</taxon>
        <taxon>Malacostraca</taxon>
        <taxon>Eumalacostraca</taxon>
        <taxon>Eucarida</taxon>
        <taxon>Euphausiacea</taxon>
        <taxon>Euphausiidae</taxon>
        <taxon>Meganyctiphanes</taxon>
    </lineage>
</organism>
<dbReference type="AlphaFoldDB" id="A0AAV2SHR6"/>
<evidence type="ECO:0000256" key="2">
    <source>
        <dbReference type="SAM" id="MobiDB-lite"/>
    </source>
</evidence>
<keyword evidence="1" id="KW-0677">Repeat</keyword>
<evidence type="ECO:0000313" key="5">
    <source>
        <dbReference type="Proteomes" id="UP001497623"/>
    </source>
</evidence>